<keyword evidence="5" id="KW-0472">Membrane</keyword>
<dbReference type="AlphaFoldDB" id="A0A5N5JIX5"/>
<reference evidence="9" key="1">
    <citation type="journal article" date="2019" name="Gigascience">
        <title>De novo genome assembly of the endangered Acer yangbiense, a plant species with extremely small populations endemic to Yunnan Province, China.</title>
        <authorList>
            <person name="Yang J."/>
            <person name="Wariss H.M."/>
            <person name="Tao L."/>
            <person name="Zhang R."/>
            <person name="Yun Q."/>
            <person name="Hollingsworth P."/>
            <person name="Dao Z."/>
            <person name="Luo G."/>
            <person name="Guo H."/>
            <person name="Ma Y."/>
            <person name="Sun W."/>
        </authorList>
    </citation>
    <scope>NUCLEOTIDE SEQUENCE [LARGE SCALE GENOMIC DNA]</scope>
    <source>
        <strain evidence="9">cv. br00</strain>
    </source>
</reference>
<keyword evidence="4" id="KW-1133">Transmembrane helix</keyword>
<evidence type="ECO:0000313" key="9">
    <source>
        <dbReference type="Proteomes" id="UP000326939"/>
    </source>
</evidence>
<organism evidence="8 9">
    <name type="scientific">Salix brachista</name>
    <dbReference type="NCBI Taxonomy" id="2182728"/>
    <lineage>
        <taxon>Eukaryota</taxon>
        <taxon>Viridiplantae</taxon>
        <taxon>Streptophyta</taxon>
        <taxon>Embryophyta</taxon>
        <taxon>Tracheophyta</taxon>
        <taxon>Spermatophyta</taxon>
        <taxon>Magnoliopsida</taxon>
        <taxon>eudicotyledons</taxon>
        <taxon>Gunneridae</taxon>
        <taxon>Pentapetalae</taxon>
        <taxon>rosids</taxon>
        <taxon>fabids</taxon>
        <taxon>Malpighiales</taxon>
        <taxon>Salicaceae</taxon>
        <taxon>Saliceae</taxon>
        <taxon>Salix</taxon>
    </lineage>
</organism>
<dbReference type="InterPro" id="IPR028144">
    <property type="entry name" value="CYSTM_dom"/>
</dbReference>
<evidence type="ECO:0000256" key="4">
    <source>
        <dbReference type="ARBA" id="ARBA00022989"/>
    </source>
</evidence>
<evidence type="ECO:0000313" key="8">
    <source>
        <dbReference type="EMBL" id="KAB5519139.1"/>
    </source>
</evidence>
<sequence length="84" mass="9087">MSTYFSASTNRDYKNLVAVAYPPPPAPTDPSAYSSAPPPAGYSTKDGQTHLQNPVPVETKSRGDDFWKRCLVTLCCCGALELHP</sequence>
<accession>A0A5N5JIX5</accession>
<feature type="region of interest" description="Disordered" evidence="6">
    <location>
        <begin position="20"/>
        <end position="61"/>
    </location>
</feature>
<dbReference type="Pfam" id="PF12734">
    <property type="entry name" value="CYSTM"/>
    <property type="match status" value="1"/>
</dbReference>
<dbReference type="InterPro" id="IPR044850">
    <property type="entry name" value="WIH1-like"/>
</dbReference>
<evidence type="ECO:0000256" key="5">
    <source>
        <dbReference type="ARBA" id="ARBA00023136"/>
    </source>
</evidence>
<comment type="caution">
    <text evidence="8">The sequence shown here is derived from an EMBL/GenBank/DDBJ whole genome shotgun (WGS) entry which is preliminary data.</text>
</comment>
<evidence type="ECO:0000256" key="3">
    <source>
        <dbReference type="ARBA" id="ARBA00022692"/>
    </source>
</evidence>
<dbReference type="Proteomes" id="UP000326939">
    <property type="component" value="Chromosome 16"/>
</dbReference>
<comment type="subcellular location">
    <subcellularLocation>
        <location evidence="1">Membrane</location>
        <topology evidence="1">Single-pass membrane protein</topology>
    </subcellularLocation>
</comment>
<dbReference type="PANTHER" id="PTHR31568">
    <property type="entry name" value="RCG49325, ISOFORM CRA_A"/>
    <property type="match status" value="1"/>
</dbReference>
<keyword evidence="3" id="KW-0812">Transmembrane</keyword>
<keyword evidence="9" id="KW-1185">Reference proteome</keyword>
<evidence type="ECO:0000256" key="6">
    <source>
        <dbReference type="SAM" id="MobiDB-lite"/>
    </source>
</evidence>
<proteinExistence type="inferred from homology"/>
<protein>
    <recommendedName>
        <fullName evidence="7">Cysteine-rich transmembrane domain-containing protein</fullName>
    </recommendedName>
</protein>
<evidence type="ECO:0000259" key="7">
    <source>
        <dbReference type="Pfam" id="PF12734"/>
    </source>
</evidence>
<evidence type="ECO:0000256" key="2">
    <source>
        <dbReference type="ARBA" id="ARBA00009444"/>
    </source>
</evidence>
<dbReference type="PANTHER" id="PTHR31568:SF122">
    <property type="entry name" value="PROTEIN CYSTEINE-RICH TRANSMEMBRANE MODULE 9"/>
    <property type="match status" value="1"/>
</dbReference>
<dbReference type="GO" id="GO:0005886">
    <property type="term" value="C:plasma membrane"/>
    <property type="evidence" value="ECO:0007669"/>
    <property type="project" value="InterPro"/>
</dbReference>
<evidence type="ECO:0000256" key="1">
    <source>
        <dbReference type="ARBA" id="ARBA00004167"/>
    </source>
</evidence>
<feature type="domain" description="Cysteine-rich transmembrane" evidence="7">
    <location>
        <begin position="43"/>
        <end position="82"/>
    </location>
</feature>
<gene>
    <name evidence="8" type="ORF">DKX38_023458</name>
</gene>
<dbReference type="EMBL" id="VDCV01000016">
    <property type="protein sequence ID" value="KAB5519139.1"/>
    <property type="molecule type" value="Genomic_DNA"/>
</dbReference>
<comment type="similarity">
    <text evidence="2">Belongs to the CYSTM1 family.</text>
</comment>
<name>A0A5N5JIX5_9ROSI</name>